<reference evidence="1 2" key="1">
    <citation type="submission" date="2020-12" db="EMBL/GenBank/DDBJ databases">
        <title>Chryseobacterium endoalhailicus sp. nov., isolated from seed of leguminous plant.</title>
        <authorList>
            <person name="Zhang X."/>
        </authorList>
    </citation>
    <scope>NUCLEOTIDE SEQUENCE [LARGE SCALE GENOMIC DNA]</scope>
    <source>
        <strain evidence="1 2">L7</strain>
    </source>
</reference>
<accession>A0ABS1Q9T7</accession>
<sequence>MKKIMILTGTVLCTSYFFGQVAINTETPHPSSILTVAPTDLKGQYKGTLLSPMTTSQISNIPSPANGLMVYDTEKRCLKVNKGTPAASRWVCIRIK</sequence>
<keyword evidence="2" id="KW-1185">Reference proteome</keyword>
<proteinExistence type="predicted"/>
<comment type="caution">
    <text evidence="1">The sequence shown here is derived from an EMBL/GenBank/DDBJ whole genome shotgun (WGS) entry which is preliminary data.</text>
</comment>
<evidence type="ECO:0000313" key="1">
    <source>
        <dbReference type="EMBL" id="MBL1219365.1"/>
    </source>
</evidence>
<dbReference type="RefSeq" id="WP_202088495.1">
    <property type="nucleotide sequence ID" value="NZ_JAELVM010000001.1"/>
</dbReference>
<name>A0ABS1Q9T7_9FLAO</name>
<gene>
    <name evidence="1" type="ORF">JET18_00825</name>
</gene>
<dbReference type="Proteomes" id="UP000661696">
    <property type="component" value="Unassembled WGS sequence"/>
</dbReference>
<protein>
    <submittedName>
        <fullName evidence="1">Uncharacterized protein</fullName>
    </submittedName>
</protein>
<dbReference type="EMBL" id="JAELVM010000001">
    <property type="protein sequence ID" value="MBL1219365.1"/>
    <property type="molecule type" value="Genomic_DNA"/>
</dbReference>
<evidence type="ECO:0000313" key="2">
    <source>
        <dbReference type="Proteomes" id="UP000661696"/>
    </source>
</evidence>
<organism evidence="1 2">
    <name type="scientific">Chryseobacterium endalhagicum</name>
    <dbReference type="NCBI Taxonomy" id="2797638"/>
    <lineage>
        <taxon>Bacteria</taxon>
        <taxon>Pseudomonadati</taxon>
        <taxon>Bacteroidota</taxon>
        <taxon>Flavobacteriia</taxon>
        <taxon>Flavobacteriales</taxon>
        <taxon>Weeksellaceae</taxon>
        <taxon>Chryseobacterium group</taxon>
        <taxon>Chryseobacterium</taxon>
    </lineage>
</organism>